<proteinExistence type="predicted"/>
<feature type="region of interest" description="Disordered" evidence="1">
    <location>
        <begin position="67"/>
        <end position="129"/>
    </location>
</feature>
<dbReference type="EMBL" id="CAJVPS010004571">
    <property type="protein sequence ID" value="CAG8605514.1"/>
    <property type="molecule type" value="Genomic_DNA"/>
</dbReference>
<accession>A0A9N9CMR1</accession>
<dbReference type="Proteomes" id="UP000789508">
    <property type="component" value="Unassembled WGS sequence"/>
</dbReference>
<evidence type="ECO:0000313" key="3">
    <source>
        <dbReference type="Proteomes" id="UP000789508"/>
    </source>
</evidence>
<feature type="compositionally biased region" description="Acidic residues" evidence="1">
    <location>
        <begin position="117"/>
        <end position="129"/>
    </location>
</feature>
<sequence length="148" mass="16576">MGNLLACLLFKTVSRPDGIGRKSDESTERKSAKDISGPPVHLHQPTITDSTVVGSVGVNEGTFSTKFISKKRNQEHQKEEKRTKIKITGDDGDKTETIDDNKDNKDKIETTGKIETGDDYEDEVEDNESFEFDFDSVIKGLQQEPLRE</sequence>
<evidence type="ECO:0000313" key="2">
    <source>
        <dbReference type="EMBL" id="CAG8605514.1"/>
    </source>
</evidence>
<feature type="region of interest" description="Disordered" evidence="1">
    <location>
        <begin position="15"/>
        <end position="53"/>
    </location>
</feature>
<feature type="non-terminal residue" evidence="2">
    <location>
        <position position="1"/>
    </location>
</feature>
<gene>
    <name evidence="2" type="ORF">ALEPTO_LOCUS8335</name>
</gene>
<evidence type="ECO:0000256" key="1">
    <source>
        <dbReference type="SAM" id="MobiDB-lite"/>
    </source>
</evidence>
<comment type="caution">
    <text evidence="2">The sequence shown here is derived from an EMBL/GenBank/DDBJ whole genome shotgun (WGS) entry which is preliminary data.</text>
</comment>
<organism evidence="2 3">
    <name type="scientific">Ambispora leptoticha</name>
    <dbReference type="NCBI Taxonomy" id="144679"/>
    <lineage>
        <taxon>Eukaryota</taxon>
        <taxon>Fungi</taxon>
        <taxon>Fungi incertae sedis</taxon>
        <taxon>Mucoromycota</taxon>
        <taxon>Glomeromycotina</taxon>
        <taxon>Glomeromycetes</taxon>
        <taxon>Archaeosporales</taxon>
        <taxon>Ambisporaceae</taxon>
        <taxon>Ambispora</taxon>
    </lineage>
</organism>
<keyword evidence="3" id="KW-1185">Reference proteome</keyword>
<feature type="compositionally biased region" description="Basic and acidic residues" evidence="1">
    <location>
        <begin position="72"/>
        <end position="116"/>
    </location>
</feature>
<reference evidence="2" key="1">
    <citation type="submission" date="2021-06" db="EMBL/GenBank/DDBJ databases">
        <authorList>
            <person name="Kallberg Y."/>
            <person name="Tangrot J."/>
            <person name="Rosling A."/>
        </authorList>
    </citation>
    <scope>NUCLEOTIDE SEQUENCE</scope>
    <source>
        <strain evidence="2">FL130A</strain>
    </source>
</reference>
<protein>
    <submittedName>
        <fullName evidence="2">9444_t:CDS:1</fullName>
    </submittedName>
</protein>
<name>A0A9N9CMR1_9GLOM</name>
<dbReference type="AlphaFoldDB" id="A0A9N9CMR1"/>
<feature type="compositionally biased region" description="Basic and acidic residues" evidence="1">
    <location>
        <begin position="18"/>
        <end position="33"/>
    </location>
</feature>